<dbReference type="PROSITE" id="PS00108">
    <property type="entry name" value="PROTEIN_KINASE_ST"/>
    <property type="match status" value="1"/>
</dbReference>
<dbReference type="GO" id="GO:0005524">
    <property type="term" value="F:ATP binding"/>
    <property type="evidence" value="ECO:0007669"/>
    <property type="project" value="UniProtKB-UniRule"/>
</dbReference>
<evidence type="ECO:0000256" key="1">
    <source>
        <dbReference type="ARBA" id="ARBA00022527"/>
    </source>
</evidence>
<evidence type="ECO:0000256" key="2">
    <source>
        <dbReference type="ARBA" id="ARBA00022679"/>
    </source>
</evidence>
<gene>
    <name evidence="9" type="ORF">P43SY_004328</name>
</gene>
<dbReference type="PANTHER" id="PTHR24055">
    <property type="entry name" value="MITOGEN-ACTIVATED PROTEIN KINASE"/>
    <property type="match status" value="1"/>
</dbReference>
<dbReference type="EMBL" id="JAKCXM010000293">
    <property type="protein sequence ID" value="KAJ0396486.1"/>
    <property type="molecule type" value="Genomic_DNA"/>
</dbReference>
<dbReference type="FunFam" id="1.10.510.10:FF:000624">
    <property type="entry name" value="Mitogen-activated protein kinase"/>
    <property type="match status" value="1"/>
</dbReference>
<organism evidence="9 10">
    <name type="scientific">Pythium insidiosum</name>
    <name type="common">Pythiosis disease agent</name>
    <dbReference type="NCBI Taxonomy" id="114742"/>
    <lineage>
        <taxon>Eukaryota</taxon>
        <taxon>Sar</taxon>
        <taxon>Stramenopiles</taxon>
        <taxon>Oomycota</taxon>
        <taxon>Peronosporomycetes</taxon>
        <taxon>Pythiales</taxon>
        <taxon>Pythiaceae</taxon>
        <taxon>Pythium</taxon>
    </lineage>
</organism>
<keyword evidence="5 6" id="KW-0067">ATP-binding</keyword>
<proteinExistence type="predicted"/>
<name>A0AAD5LFS8_PYTIN</name>
<feature type="compositionally biased region" description="Low complexity" evidence="7">
    <location>
        <begin position="493"/>
        <end position="505"/>
    </location>
</feature>
<comment type="caution">
    <text evidence="9">The sequence shown here is derived from an EMBL/GenBank/DDBJ whole genome shotgun (WGS) entry which is preliminary data.</text>
</comment>
<feature type="compositionally biased region" description="Polar residues" evidence="7">
    <location>
        <begin position="480"/>
        <end position="492"/>
    </location>
</feature>
<feature type="compositionally biased region" description="Polar residues" evidence="7">
    <location>
        <begin position="375"/>
        <end position="384"/>
    </location>
</feature>
<dbReference type="Proteomes" id="UP001209570">
    <property type="component" value="Unassembled WGS sequence"/>
</dbReference>
<evidence type="ECO:0000256" key="5">
    <source>
        <dbReference type="ARBA" id="ARBA00022840"/>
    </source>
</evidence>
<dbReference type="GO" id="GO:0004674">
    <property type="term" value="F:protein serine/threonine kinase activity"/>
    <property type="evidence" value="ECO:0007669"/>
    <property type="project" value="UniProtKB-KW"/>
</dbReference>
<dbReference type="InterPro" id="IPR017441">
    <property type="entry name" value="Protein_kinase_ATP_BS"/>
</dbReference>
<feature type="region of interest" description="Disordered" evidence="7">
    <location>
        <begin position="632"/>
        <end position="680"/>
    </location>
</feature>
<evidence type="ECO:0000313" key="9">
    <source>
        <dbReference type="EMBL" id="KAJ0396486.1"/>
    </source>
</evidence>
<evidence type="ECO:0000256" key="3">
    <source>
        <dbReference type="ARBA" id="ARBA00022741"/>
    </source>
</evidence>
<dbReference type="SMART" id="SM00220">
    <property type="entry name" value="S_TKc"/>
    <property type="match status" value="1"/>
</dbReference>
<feature type="region of interest" description="Disordered" evidence="7">
    <location>
        <begin position="476"/>
        <end position="524"/>
    </location>
</feature>
<dbReference type="InterPro" id="IPR050117">
    <property type="entry name" value="MAPK"/>
</dbReference>
<evidence type="ECO:0000313" key="10">
    <source>
        <dbReference type="Proteomes" id="UP001209570"/>
    </source>
</evidence>
<feature type="region of interest" description="Disordered" evidence="7">
    <location>
        <begin position="339"/>
        <end position="455"/>
    </location>
</feature>
<accession>A0AAD5LFS8</accession>
<keyword evidence="4" id="KW-0418">Kinase</keyword>
<evidence type="ECO:0000256" key="6">
    <source>
        <dbReference type="PROSITE-ProRule" id="PRU10141"/>
    </source>
</evidence>
<protein>
    <recommendedName>
        <fullName evidence="8">Protein kinase domain-containing protein</fullName>
    </recommendedName>
</protein>
<feature type="compositionally biased region" description="Polar residues" evidence="7">
    <location>
        <begin position="651"/>
        <end position="662"/>
    </location>
</feature>
<dbReference type="PROSITE" id="PS50011">
    <property type="entry name" value="PROTEIN_KINASE_DOM"/>
    <property type="match status" value="1"/>
</dbReference>
<feature type="compositionally biased region" description="Low complexity" evidence="7">
    <location>
        <begin position="347"/>
        <end position="369"/>
    </location>
</feature>
<sequence length="713" mass="77744">MAVEEERCDGKSFKVYGSVFQVDARYEFLNALGKGSYGIVCAAKDRETGHRLAIKKVCPMAKRSVDAKHTLREVLLLQFLGKHPNIISLHNLSVNLKDDELYLMMDLMDTDLHRVIQSSQSLSDSHVKYFLHQLLRGVKYLHDNGVLHRDLKPGNLLLTKTCQLKPDGYYDASVDMWSVGCIFAEILGRKALFPGKNFLHQLTLIFELIGTPPLDATACIKSSQAQRFLKSLGKKPKVPLRTVFPMASDDALDLLDRLLEFDPAKRLTADEALAHPYMQPIERKYKGVDPMPTARVDFSFDAKKLTKMDLQTLLLKEVERFRAGVAHAAAIDAALSDEDGVKPDECASSTSRATSTPPTTMTPTQLATSRIARPQSAQVLSSSRSDVRQSAVDSATNASRPEMERPASANLSTSVKIGSQRWRIRVASKPPVPRQPQQQLQTSRSLSQNPPHHHVHVVAPTDAHSLLFASNDVGAGTAPAVSQRSKSPDPQVTATTPIKSPSSTPSSPPPATSPAVEDESDNRRPLAEASLDTTPAEPQTSVETTAMALSALEQRSRALMSKISATAVTVQRTKSSIRPRLQPQLQRESPAASSSSASSASSASAASVPKDLVPVSRASLTETANQMLANMSTTHDTSDREETAAPALKPQRSTTQLGNQQDAIGKRAPKKLTVPKSPKFSVMSWQKKKEMAVAARVARPNMVPPVLPIHMKR</sequence>
<dbReference type="InterPro" id="IPR000719">
    <property type="entry name" value="Prot_kinase_dom"/>
</dbReference>
<reference evidence="9" key="1">
    <citation type="submission" date="2021-12" db="EMBL/GenBank/DDBJ databases">
        <title>Prjna785345.</title>
        <authorList>
            <person name="Rujirawat T."/>
            <person name="Krajaejun T."/>
        </authorList>
    </citation>
    <scope>NUCLEOTIDE SEQUENCE</scope>
    <source>
        <strain evidence="9">Pi057C3</strain>
    </source>
</reference>
<keyword evidence="2" id="KW-0808">Transferase</keyword>
<dbReference type="AlphaFoldDB" id="A0AAD5LFS8"/>
<evidence type="ECO:0000256" key="7">
    <source>
        <dbReference type="SAM" id="MobiDB-lite"/>
    </source>
</evidence>
<keyword evidence="10" id="KW-1185">Reference proteome</keyword>
<dbReference type="Pfam" id="PF00069">
    <property type="entry name" value="Pkinase"/>
    <property type="match status" value="2"/>
</dbReference>
<feature type="binding site" evidence="6">
    <location>
        <position position="56"/>
    </location>
    <ligand>
        <name>ATP</name>
        <dbReference type="ChEBI" id="CHEBI:30616"/>
    </ligand>
</feature>
<dbReference type="PROSITE" id="PS00107">
    <property type="entry name" value="PROTEIN_KINASE_ATP"/>
    <property type="match status" value="1"/>
</dbReference>
<feature type="domain" description="Protein kinase" evidence="8">
    <location>
        <begin position="26"/>
        <end position="278"/>
    </location>
</feature>
<dbReference type="Gene3D" id="3.30.200.20">
    <property type="entry name" value="Phosphorylase Kinase, domain 1"/>
    <property type="match status" value="1"/>
</dbReference>
<feature type="region of interest" description="Disordered" evidence="7">
    <location>
        <begin position="567"/>
        <end position="609"/>
    </location>
</feature>
<keyword evidence="1" id="KW-0723">Serine/threonine-protein kinase</keyword>
<evidence type="ECO:0000259" key="8">
    <source>
        <dbReference type="PROSITE" id="PS50011"/>
    </source>
</evidence>
<dbReference type="SUPFAM" id="SSF56112">
    <property type="entry name" value="Protein kinase-like (PK-like)"/>
    <property type="match status" value="1"/>
</dbReference>
<feature type="compositionally biased region" description="Low complexity" evidence="7">
    <location>
        <begin position="591"/>
        <end position="607"/>
    </location>
</feature>
<keyword evidence="3 6" id="KW-0547">Nucleotide-binding</keyword>
<feature type="compositionally biased region" description="Low complexity" evidence="7">
    <location>
        <begin position="435"/>
        <end position="448"/>
    </location>
</feature>
<dbReference type="Gene3D" id="1.10.510.10">
    <property type="entry name" value="Transferase(Phosphotransferase) domain 1"/>
    <property type="match status" value="2"/>
</dbReference>
<feature type="compositionally biased region" description="Polar residues" evidence="7">
    <location>
        <begin position="567"/>
        <end position="576"/>
    </location>
</feature>
<dbReference type="InterPro" id="IPR011009">
    <property type="entry name" value="Kinase-like_dom_sf"/>
</dbReference>
<dbReference type="InterPro" id="IPR008271">
    <property type="entry name" value="Ser/Thr_kinase_AS"/>
</dbReference>
<evidence type="ECO:0000256" key="4">
    <source>
        <dbReference type="ARBA" id="ARBA00022777"/>
    </source>
</evidence>